<dbReference type="EMBL" id="JAESWA010000023">
    <property type="protein sequence ID" value="MBL4932767.1"/>
    <property type="molecule type" value="Genomic_DNA"/>
</dbReference>
<protein>
    <submittedName>
        <fullName evidence="5">Helix-turn-helix domain-containing protein</fullName>
    </submittedName>
</protein>
<evidence type="ECO:0000313" key="6">
    <source>
        <dbReference type="Proteomes" id="UP000623681"/>
    </source>
</evidence>
<dbReference type="Gene3D" id="1.10.10.60">
    <property type="entry name" value="Homeodomain-like"/>
    <property type="match status" value="2"/>
</dbReference>
<keyword evidence="3" id="KW-0804">Transcription</keyword>
<gene>
    <name evidence="5" type="ORF">JK634_13215</name>
</gene>
<dbReference type="PANTHER" id="PTHR43280">
    <property type="entry name" value="ARAC-FAMILY TRANSCRIPTIONAL REGULATOR"/>
    <property type="match status" value="1"/>
</dbReference>
<sequence length="290" mass="34623">MDNNILEFTSRQVMNSPDFEFFHYSDKHSLNVEYHNHDFYEIFFFISGRVKYIIEGKTYNLRPNDILLTNNRELHKPVIENGINYERIVIWVDPSFVKKIENNETFLTLCFEDSSKHHYNLLRPNIDLLHLIKKIYEKFEKSYNGNDYGDTLLRKIYMTELLIYLNKAYFDTSKEIEIDIEQNSKISNVVHYINENLCEDLSLDTLSQKFYISKYHLSRQFKQYVGFTIHQYISKKRLIFAKIHLYNGASIDSAYIGSGFNNYQNFLKAFKDEFGFSPKKYVKSLSKNKI</sequence>
<evidence type="ECO:0000256" key="1">
    <source>
        <dbReference type="ARBA" id="ARBA00023015"/>
    </source>
</evidence>
<reference evidence="5" key="1">
    <citation type="submission" date="2021-01" db="EMBL/GenBank/DDBJ databases">
        <title>Genome public.</title>
        <authorList>
            <person name="Liu C."/>
            <person name="Sun Q."/>
        </authorList>
    </citation>
    <scope>NUCLEOTIDE SEQUENCE</scope>
    <source>
        <strain evidence="5">YIM B02565</strain>
    </source>
</reference>
<dbReference type="Pfam" id="PF12833">
    <property type="entry name" value="HTH_18"/>
    <property type="match status" value="1"/>
</dbReference>
<dbReference type="PROSITE" id="PS01124">
    <property type="entry name" value="HTH_ARAC_FAMILY_2"/>
    <property type="match status" value="1"/>
</dbReference>
<keyword evidence="1" id="KW-0805">Transcription regulation</keyword>
<dbReference type="Gene3D" id="2.60.120.10">
    <property type="entry name" value="Jelly Rolls"/>
    <property type="match status" value="1"/>
</dbReference>
<evidence type="ECO:0000256" key="3">
    <source>
        <dbReference type="ARBA" id="ARBA00023163"/>
    </source>
</evidence>
<dbReference type="SMART" id="SM00342">
    <property type="entry name" value="HTH_ARAC"/>
    <property type="match status" value="1"/>
</dbReference>
<accession>A0A937FIJ3</accession>
<dbReference type="GO" id="GO:0043565">
    <property type="term" value="F:sequence-specific DNA binding"/>
    <property type="evidence" value="ECO:0007669"/>
    <property type="project" value="InterPro"/>
</dbReference>
<dbReference type="InterPro" id="IPR014710">
    <property type="entry name" value="RmlC-like_jellyroll"/>
</dbReference>
<dbReference type="RefSeq" id="WP_202768156.1">
    <property type="nucleotide sequence ID" value="NZ_JAESWA010000023.1"/>
</dbReference>
<comment type="caution">
    <text evidence="5">The sequence shown here is derived from an EMBL/GenBank/DDBJ whole genome shotgun (WGS) entry which is preliminary data.</text>
</comment>
<dbReference type="InterPro" id="IPR009057">
    <property type="entry name" value="Homeodomain-like_sf"/>
</dbReference>
<dbReference type="AlphaFoldDB" id="A0A937FIJ3"/>
<dbReference type="SUPFAM" id="SSF46689">
    <property type="entry name" value="Homeodomain-like"/>
    <property type="match status" value="2"/>
</dbReference>
<proteinExistence type="predicted"/>
<dbReference type="Pfam" id="PF02311">
    <property type="entry name" value="AraC_binding"/>
    <property type="match status" value="1"/>
</dbReference>
<dbReference type="SUPFAM" id="SSF51215">
    <property type="entry name" value="Regulatory protein AraC"/>
    <property type="match status" value="1"/>
</dbReference>
<dbReference type="PANTHER" id="PTHR43280:SF34">
    <property type="entry name" value="ARAC-FAMILY TRANSCRIPTIONAL REGULATOR"/>
    <property type="match status" value="1"/>
</dbReference>
<organism evidence="5 6">
    <name type="scientific">Clostridium paridis</name>
    <dbReference type="NCBI Taxonomy" id="2803863"/>
    <lineage>
        <taxon>Bacteria</taxon>
        <taxon>Bacillati</taxon>
        <taxon>Bacillota</taxon>
        <taxon>Clostridia</taxon>
        <taxon>Eubacteriales</taxon>
        <taxon>Clostridiaceae</taxon>
        <taxon>Clostridium</taxon>
    </lineage>
</organism>
<dbReference type="InterPro" id="IPR003313">
    <property type="entry name" value="AraC-bd"/>
</dbReference>
<keyword evidence="2" id="KW-0238">DNA-binding</keyword>
<evidence type="ECO:0000259" key="4">
    <source>
        <dbReference type="PROSITE" id="PS01124"/>
    </source>
</evidence>
<dbReference type="InterPro" id="IPR037923">
    <property type="entry name" value="HTH-like"/>
</dbReference>
<keyword evidence="6" id="KW-1185">Reference proteome</keyword>
<dbReference type="InterPro" id="IPR018060">
    <property type="entry name" value="HTH_AraC"/>
</dbReference>
<evidence type="ECO:0000256" key="2">
    <source>
        <dbReference type="ARBA" id="ARBA00023125"/>
    </source>
</evidence>
<name>A0A937FIJ3_9CLOT</name>
<evidence type="ECO:0000313" key="5">
    <source>
        <dbReference type="EMBL" id="MBL4932767.1"/>
    </source>
</evidence>
<dbReference type="Proteomes" id="UP000623681">
    <property type="component" value="Unassembled WGS sequence"/>
</dbReference>
<feature type="domain" description="HTH araC/xylS-type" evidence="4">
    <location>
        <begin position="187"/>
        <end position="284"/>
    </location>
</feature>
<dbReference type="GO" id="GO:0003700">
    <property type="term" value="F:DNA-binding transcription factor activity"/>
    <property type="evidence" value="ECO:0007669"/>
    <property type="project" value="InterPro"/>
</dbReference>